<comment type="caution">
    <text evidence="1">The sequence shown here is derived from an EMBL/GenBank/DDBJ whole genome shotgun (WGS) entry which is preliminary data.</text>
</comment>
<dbReference type="EMBL" id="LNYX01000028">
    <property type="protein sequence ID" value="KTD62629.1"/>
    <property type="molecule type" value="Genomic_DNA"/>
</dbReference>
<evidence type="ECO:0000313" key="1">
    <source>
        <dbReference type="EMBL" id="KTD62629.1"/>
    </source>
</evidence>
<dbReference type="PATRIC" id="fig|452.5.peg.1895"/>
<dbReference type="Proteomes" id="UP000054877">
    <property type="component" value="Unassembled WGS sequence"/>
</dbReference>
<evidence type="ECO:0000313" key="2">
    <source>
        <dbReference type="Proteomes" id="UP000054877"/>
    </source>
</evidence>
<protein>
    <submittedName>
        <fullName evidence="1">Uncharacterized protein</fullName>
    </submittedName>
</protein>
<proteinExistence type="predicted"/>
<sequence length="66" mass="7686">FDSVYTRLSTEFVDNRFLPLIQKTTLKARPALDYRTETNRIIEKKSGCLKKISTDCGLERIMLYAL</sequence>
<name>A0A0W0Z0G3_LEGSP</name>
<accession>A0A0W0Z0G3</accession>
<reference evidence="1 2" key="1">
    <citation type="submission" date="2015-11" db="EMBL/GenBank/DDBJ databases">
        <title>Genomic analysis of 38 Legionella species identifies large and diverse effector repertoires.</title>
        <authorList>
            <person name="Burstein D."/>
            <person name="Amaro F."/>
            <person name="Zusman T."/>
            <person name="Lifshitz Z."/>
            <person name="Cohen O."/>
            <person name="Gilbert J.A."/>
            <person name="Pupko T."/>
            <person name="Shuman H.A."/>
            <person name="Segal G."/>
        </authorList>
    </citation>
    <scope>NUCLEOTIDE SEQUENCE [LARGE SCALE GENOMIC DNA]</scope>
    <source>
        <strain evidence="1 2">Mt.St.Helens-9</strain>
    </source>
</reference>
<keyword evidence="2" id="KW-1185">Reference proteome</keyword>
<gene>
    <name evidence="1" type="ORF">Lspi_1720</name>
</gene>
<dbReference type="RefSeq" id="WP_238583604.1">
    <property type="nucleotide sequence ID" value="NZ_LNYX01000028.1"/>
</dbReference>
<organism evidence="1 2">
    <name type="scientific">Legionella spiritensis</name>
    <dbReference type="NCBI Taxonomy" id="452"/>
    <lineage>
        <taxon>Bacteria</taxon>
        <taxon>Pseudomonadati</taxon>
        <taxon>Pseudomonadota</taxon>
        <taxon>Gammaproteobacteria</taxon>
        <taxon>Legionellales</taxon>
        <taxon>Legionellaceae</taxon>
        <taxon>Legionella</taxon>
    </lineage>
</organism>
<dbReference type="AlphaFoldDB" id="A0A0W0Z0G3"/>
<feature type="non-terminal residue" evidence="1">
    <location>
        <position position="1"/>
    </location>
</feature>